<dbReference type="InterPro" id="IPR007387">
    <property type="entry name" value="TRAP_DctQ"/>
</dbReference>
<comment type="function">
    <text evidence="9">Part of the tripartite ATP-independent periplasmic (TRAP) transport system.</text>
</comment>
<organism evidence="11 12">
    <name type="scientific">Rhodobaculum claviforme</name>
    <dbReference type="NCBI Taxonomy" id="1549854"/>
    <lineage>
        <taxon>Bacteria</taxon>
        <taxon>Pseudomonadati</taxon>
        <taxon>Pseudomonadota</taxon>
        <taxon>Alphaproteobacteria</taxon>
        <taxon>Rhodobacterales</taxon>
        <taxon>Paracoccaceae</taxon>
        <taxon>Rhodobaculum</taxon>
    </lineage>
</organism>
<proteinExistence type="inferred from homology"/>
<reference evidence="11" key="2">
    <citation type="journal article" date="2020" name="Microorganisms">
        <title>Osmotic Adaptation and Compatible Solute Biosynthesis of Phototrophic Bacteria as Revealed from Genome Analyses.</title>
        <authorList>
            <person name="Imhoff J.F."/>
            <person name="Rahn T."/>
            <person name="Kunzel S."/>
            <person name="Keller A."/>
            <person name="Neulinger S.C."/>
        </authorList>
    </citation>
    <scope>NUCLEOTIDE SEQUENCE</scope>
    <source>
        <strain evidence="11">LMG 28126</strain>
    </source>
</reference>
<dbReference type="Pfam" id="PF04290">
    <property type="entry name" value="DctQ"/>
    <property type="match status" value="1"/>
</dbReference>
<dbReference type="GO" id="GO:0022857">
    <property type="term" value="F:transmembrane transporter activity"/>
    <property type="evidence" value="ECO:0007669"/>
    <property type="project" value="UniProtKB-UniRule"/>
</dbReference>
<evidence type="ECO:0000256" key="8">
    <source>
        <dbReference type="ARBA" id="ARBA00038436"/>
    </source>
</evidence>
<feature type="transmembrane region" description="Helical" evidence="9">
    <location>
        <begin position="138"/>
        <end position="163"/>
    </location>
</feature>
<comment type="subcellular location">
    <subcellularLocation>
        <location evidence="1 9">Cell inner membrane</location>
        <topology evidence="1 9">Multi-pass membrane protein</topology>
    </subcellularLocation>
</comment>
<gene>
    <name evidence="11" type="ORF">CCR87_09485</name>
</gene>
<keyword evidence="4 9" id="KW-0997">Cell inner membrane</keyword>
<dbReference type="Proteomes" id="UP000706333">
    <property type="component" value="Unassembled WGS sequence"/>
</dbReference>
<dbReference type="GO" id="GO:0005886">
    <property type="term" value="C:plasma membrane"/>
    <property type="evidence" value="ECO:0007669"/>
    <property type="project" value="UniProtKB-SubCell"/>
</dbReference>
<reference evidence="11" key="1">
    <citation type="submission" date="2017-05" db="EMBL/GenBank/DDBJ databases">
        <authorList>
            <person name="Imhoff J.F."/>
            <person name="Rahn T."/>
            <person name="Kuenzel S."/>
            <person name="Neulinger S.C."/>
        </authorList>
    </citation>
    <scope>NUCLEOTIDE SEQUENCE</scope>
    <source>
        <strain evidence="11">LMG 28126</strain>
    </source>
</reference>
<keyword evidence="3" id="KW-1003">Cell membrane</keyword>
<feature type="domain" description="Tripartite ATP-independent periplasmic transporters DctQ component" evidence="10">
    <location>
        <begin position="29"/>
        <end position="154"/>
    </location>
</feature>
<comment type="similarity">
    <text evidence="8 9">Belongs to the TRAP transporter small permease family.</text>
</comment>
<keyword evidence="6 9" id="KW-1133">Transmembrane helix</keyword>
<evidence type="ECO:0000313" key="11">
    <source>
        <dbReference type="EMBL" id="MBK5927554.1"/>
    </source>
</evidence>
<dbReference type="PANTHER" id="PTHR35011">
    <property type="entry name" value="2,3-DIKETO-L-GULONATE TRAP TRANSPORTER SMALL PERMEASE PROTEIN YIAM"/>
    <property type="match status" value="1"/>
</dbReference>
<evidence type="ECO:0000256" key="7">
    <source>
        <dbReference type="ARBA" id="ARBA00023136"/>
    </source>
</evidence>
<keyword evidence="2 9" id="KW-0813">Transport</keyword>
<keyword evidence="7 9" id="KW-0472">Membrane</keyword>
<comment type="caution">
    <text evidence="11">The sequence shown here is derived from an EMBL/GenBank/DDBJ whole genome shotgun (WGS) entry which is preliminary data.</text>
</comment>
<evidence type="ECO:0000259" key="10">
    <source>
        <dbReference type="Pfam" id="PF04290"/>
    </source>
</evidence>
<evidence type="ECO:0000313" key="12">
    <source>
        <dbReference type="Proteomes" id="UP000706333"/>
    </source>
</evidence>
<feature type="transmembrane region" description="Helical" evidence="9">
    <location>
        <begin position="52"/>
        <end position="70"/>
    </location>
</feature>
<dbReference type="EMBL" id="NHSD01000258">
    <property type="protein sequence ID" value="MBK5927554.1"/>
    <property type="molecule type" value="Genomic_DNA"/>
</dbReference>
<protein>
    <recommendedName>
        <fullName evidence="9">TRAP transporter small permease protein</fullName>
    </recommendedName>
</protein>
<evidence type="ECO:0000256" key="9">
    <source>
        <dbReference type="RuleBase" id="RU369079"/>
    </source>
</evidence>
<evidence type="ECO:0000256" key="2">
    <source>
        <dbReference type="ARBA" id="ARBA00022448"/>
    </source>
</evidence>
<evidence type="ECO:0000256" key="5">
    <source>
        <dbReference type="ARBA" id="ARBA00022692"/>
    </source>
</evidence>
<accession>A0A934WJ73</accession>
<evidence type="ECO:0000256" key="4">
    <source>
        <dbReference type="ARBA" id="ARBA00022519"/>
    </source>
</evidence>
<dbReference type="InterPro" id="IPR055348">
    <property type="entry name" value="DctQ"/>
</dbReference>
<dbReference type="PANTHER" id="PTHR35011:SF10">
    <property type="entry name" value="TRAP TRANSPORTER SMALL PERMEASE PROTEIN"/>
    <property type="match status" value="1"/>
</dbReference>
<feature type="transmembrane region" description="Helical" evidence="9">
    <location>
        <begin position="12"/>
        <end position="32"/>
    </location>
</feature>
<name>A0A934WJ73_9RHOB</name>
<evidence type="ECO:0000256" key="1">
    <source>
        <dbReference type="ARBA" id="ARBA00004429"/>
    </source>
</evidence>
<feature type="transmembrane region" description="Helical" evidence="9">
    <location>
        <begin position="91"/>
        <end position="112"/>
    </location>
</feature>
<dbReference type="GO" id="GO:0015740">
    <property type="term" value="P:C4-dicarboxylate transport"/>
    <property type="evidence" value="ECO:0007669"/>
    <property type="project" value="TreeGrafter"/>
</dbReference>
<evidence type="ECO:0000256" key="6">
    <source>
        <dbReference type="ARBA" id="ARBA00022989"/>
    </source>
</evidence>
<evidence type="ECO:0000256" key="3">
    <source>
        <dbReference type="ARBA" id="ARBA00022475"/>
    </source>
</evidence>
<dbReference type="AlphaFoldDB" id="A0A934WJ73"/>
<keyword evidence="5 9" id="KW-0812">Transmembrane</keyword>
<dbReference type="RefSeq" id="WP_201157315.1">
    <property type="nucleotide sequence ID" value="NZ_NHSD01000258.1"/>
</dbReference>
<keyword evidence="12" id="KW-1185">Reference proteome</keyword>
<comment type="subunit">
    <text evidence="9">The complex comprises the extracytoplasmic solute receptor protein and the two transmembrane proteins.</text>
</comment>
<sequence>MDDNPLERILGPVVRLVALLGGYAILAVAVFVSLEVVLRRTVGVSLQGADEFGGYALAAAAAFGFAYTLMLRGHTRIELVLERLPRRAAGVFDVLAMLAIAGMAVFLFWRGWSVMGESIEFRSLSGTPSQTPLWVPQAVWVAGLGLFAVYSVLAAGHALWLAVTGHPGLHRWYGAKSLEEEIAEEKASVTGRGTGIGGDAP</sequence>